<dbReference type="AlphaFoldDB" id="A0AAV7UAQ2"/>
<organism evidence="2 3">
    <name type="scientific">Pleurodeles waltl</name>
    <name type="common">Iberian ribbed newt</name>
    <dbReference type="NCBI Taxonomy" id="8319"/>
    <lineage>
        <taxon>Eukaryota</taxon>
        <taxon>Metazoa</taxon>
        <taxon>Chordata</taxon>
        <taxon>Craniata</taxon>
        <taxon>Vertebrata</taxon>
        <taxon>Euteleostomi</taxon>
        <taxon>Amphibia</taxon>
        <taxon>Batrachia</taxon>
        <taxon>Caudata</taxon>
        <taxon>Salamandroidea</taxon>
        <taxon>Salamandridae</taxon>
        <taxon>Pleurodelinae</taxon>
        <taxon>Pleurodeles</taxon>
    </lineage>
</organism>
<proteinExistence type="predicted"/>
<feature type="region of interest" description="Disordered" evidence="1">
    <location>
        <begin position="40"/>
        <end position="127"/>
    </location>
</feature>
<evidence type="ECO:0000313" key="3">
    <source>
        <dbReference type="Proteomes" id="UP001066276"/>
    </source>
</evidence>
<accession>A0AAV7UAQ2</accession>
<evidence type="ECO:0000256" key="1">
    <source>
        <dbReference type="SAM" id="MobiDB-lite"/>
    </source>
</evidence>
<reference evidence="2" key="1">
    <citation type="journal article" date="2022" name="bioRxiv">
        <title>Sequencing and chromosome-scale assembly of the giantPleurodeles waltlgenome.</title>
        <authorList>
            <person name="Brown T."/>
            <person name="Elewa A."/>
            <person name="Iarovenko S."/>
            <person name="Subramanian E."/>
            <person name="Araus A.J."/>
            <person name="Petzold A."/>
            <person name="Susuki M."/>
            <person name="Suzuki K.-i.T."/>
            <person name="Hayashi T."/>
            <person name="Toyoda A."/>
            <person name="Oliveira C."/>
            <person name="Osipova E."/>
            <person name="Leigh N.D."/>
            <person name="Simon A."/>
            <person name="Yun M.H."/>
        </authorList>
    </citation>
    <scope>NUCLEOTIDE SEQUENCE</scope>
    <source>
        <strain evidence="2">20211129_DDA</strain>
        <tissue evidence="2">Liver</tissue>
    </source>
</reference>
<comment type="caution">
    <text evidence="2">The sequence shown here is derived from an EMBL/GenBank/DDBJ whole genome shotgun (WGS) entry which is preliminary data.</text>
</comment>
<gene>
    <name evidence="2" type="ORF">NDU88_002803</name>
</gene>
<feature type="compositionally biased region" description="Low complexity" evidence="1">
    <location>
        <begin position="106"/>
        <end position="115"/>
    </location>
</feature>
<dbReference type="Proteomes" id="UP001066276">
    <property type="component" value="Chromosome 3_1"/>
</dbReference>
<name>A0AAV7UAQ2_PLEWA</name>
<protein>
    <submittedName>
        <fullName evidence="2">Uncharacterized protein</fullName>
    </submittedName>
</protein>
<evidence type="ECO:0000313" key="2">
    <source>
        <dbReference type="EMBL" id="KAJ1186018.1"/>
    </source>
</evidence>
<feature type="compositionally biased region" description="Basic residues" evidence="1">
    <location>
        <begin position="51"/>
        <end position="60"/>
    </location>
</feature>
<dbReference type="EMBL" id="JANPWB010000005">
    <property type="protein sequence ID" value="KAJ1186018.1"/>
    <property type="molecule type" value="Genomic_DNA"/>
</dbReference>
<keyword evidence="3" id="KW-1185">Reference proteome</keyword>
<sequence>MAASHEIEPVRATLCILGEASRSDLLRLGILDQAHGVAAAVAPCRSPSKGAGKKVKRVRGHSTSTHPSHGVAEGPQGSPSQMQGEGEPMSGGSTGGPAGSFEQGLPQDRPAQQAGQGPGGPVGLQQPLDLTVAGLPAIVHKKEKGQGLRKVSTATGGAPGGPMAGSRGVAVFRCAGVQMEACG</sequence>
<feature type="region of interest" description="Disordered" evidence="1">
    <location>
        <begin position="143"/>
        <end position="166"/>
    </location>
</feature>